<dbReference type="Gene3D" id="1.20.1250.20">
    <property type="entry name" value="MFS general substrate transporter like domains"/>
    <property type="match status" value="2"/>
</dbReference>
<gene>
    <name evidence="6" type="ORF">Ae201684_016710</name>
</gene>
<organism evidence="6 7">
    <name type="scientific">Aphanomyces euteiches</name>
    <dbReference type="NCBI Taxonomy" id="100861"/>
    <lineage>
        <taxon>Eukaryota</taxon>
        <taxon>Sar</taxon>
        <taxon>Stramenopiles</taxon>
        <taxon>Oomycota</taxon>
        <taxon>Saprolegniomycetes</taxon>
        <taxon>Saprolegniales</taxon>
        <taxon>Verrucalvaceae</taxon>
        <taxon>Aphanomyces</taxon>
    </lineage>
</organism>
<keyword evidence="4 5" id="KW-0472">Membrane</keyword>
<dbReference type="SUPFAM" id="SSF103473">
    <property type="entry name" value="MFS general substrate transporter"/>
    <property type="match status" value="1"/>
</dbReference>
<keyword evidence="7" id="KW-1185">Reference proteome</keyword>
<comment type="caution">
    <text evidence="6">The sequence shown here is derived from an EMBL/GenBank/DDBJ whole genome shotgun (WGS) entry which is preliminary data.</text>
</comment>
<keyword evidence="3 5" id="KW-1133">Transmembrane helix</keyword>
<evidence type="ECO:0000256" key="2">
    <source>
        <dbReference type="ARBA" id="ARBA00022692"/>
    </source>
</evidence>
<feature type="transmembrane region" description="Helical" evidence="5">
    <location>
        <begin position="50"/>
        <end position="68"/>
    </location>
</feature>
<proteinExistence type="predicted"/>
<name>A0A6G0WBM0_9STRA</name>
<dbReference type="InterPro" id="IPR036259">
    <property type="entry name" value="MFS_trans_sf"/>
</dbReference>
<dbReference type="GO" id="GO:0016020">
    <property type="term" value="C:membrane"/>
    <property type="evidence" value="ECO:0007669"/>
    <property type="project" value="UniProtKB-SubCell"/>
</dbReference>
<comment type="subcellular location">
    <subcellularLocation>
        <location evidence="1">Membrane</location>
        <topology evidence="1">Multi-pass membrane protein</topology>
    </subcellularLocation>
</comment>
<feature type="transmembrane region" description="Helical" evidence="5">
    <location>
        <begin position="354"/>
        <end position="375"/>
    </location>
</feature>
<dbReference type="InterPro" id="IPR011701">
    <property type="entry name" value="MFS"/>
</dbReference>
<feature type="transmembrane region" description="Helical" evidence="5">
    <location>
        <begin position="75"/>
        <end position="95"/>
    </location>
</feature>
<dbReference type="EMBL" id="VJMJ01000266">
    <property type="protein sequence ID" value="KAF0724644.1"/>
    <property type="molecule type" value="Genomic_DNA"/>
</dbReference>
<feature type="transmembrane region" description="Helical" evidence="5">
    <location>
        <begin position="320"/>
        <end position="342"/>
    </location>
</feature>
<sequence>MVTSNEVANAASVAVGALLLFSVGSAYSISAWNNQLRDALHLSQADISLLGASFTFGQYNSIWAGIFYDRFGVRWCATVAGLLLAGGYWTAALLPTGSPSWTLALCFGCIGLAHAFPAIAGLAANEGLYGNLHRGKILGFLVASYCAGGAAFAYVYNAWFDHDVMGYFNWLGWYMLVVCLVGIVFLHRSIPDGAAAEPFKSESPDELTPFLDRQVDVTLWELLATASFWYLFVPVMVGVGAAMFVMNNISFIVESNRGEMALVPFYVSLFSLCNLVGRFAIGALSDAFLASIPRSRFLSSSVVAIGITQLLFLVMPVAWIALPIATTGFAEGCIYALFPVMTREYFGSKHFGKNYGLVSLSNAVGFPLVLGPLSTAVYHYHTLPGAVACDGASCFGPTFAFSAAASLLALYCSLQLR</sequence>
<evidence type="ECO:0000313" key="6">
    <source>
        <dbReference type="EMBL" id="KAF0724644.1"/>
    </source>
</evidence>
<dbReference type="AlphaFoldDB" id="A0A6G0WBM0"/>
<dbReference type="VEuPathDB" id="FungiDB:AeMF1_009706"/>
<evidence type="ECO:0008006" key="8">
    <source>
        <dbReference type="Google" id="ProtNLM"/>
    </source>
</evidence>
<feature type="transmembrane region" description="Helical" evidence="5">
    <location>
        <begin position="297"/>
        <end position="314"/>
    </location>
</feature>
<dbReference type="PANTHER" id="PTHR21576">
    <property type="entry name" value="UNCHARACTERIZED NODULIN-LIKE PROTEIN"/>
    <property type="match status" value="1"/>
</dbReference>
<accession>A0A6G0WBM0</accession>
<evidence type="ECO:0000256" key="3">
    <source>
        <dbReference type="ARBA" id="ARBA00022989"/>
    </source>
</evidence>
<feature type="transmembrane region" description="Helical" evidence="5">
    <location>
        <begin position="167"/>
        <end position="186"/>
    </location>
</feature>
<feature type="transmembrane region" description="Helical" evidence="5">
    <location>
        <begin position="101"/>
        <end position="125"/>
    </location>
</feature>
<dbReference type="GO" id="GO:0022857">
    <property type="term" value="F:transmembrane transporter activity"/>
    <property type="evidence" value="ECO:0007669"/>
    <property type="project" value="InterPro"/>
</dbReference>
<dbReference type="PANTHER" id="PTHR21576:SF158">
    <property type="entry name" value="RIBOSOMAL RNA-PROCESSING PROTEIN 12-LIKE CONSERVED DOMAIN-CONTAINING PROTEIN"/>
    <property type="match status" value="1"/>
</dbReference>
<dbReference type="Proteomes" id="UP000481153">
    <property type="component" value="Unassembled WGS sequence"/>
</dbReference>
<evidence type="ECO:0000256" key="1">
    <source>
        <dbReference type="ARBA" id="ARBA00004141"/>
    </source>
</evidence>
<protein>
    <recommendedName>
        <fullName evidence="8">Major facilitator superfamily (MFS) profile domain-containing protein</fullName>
    </recommendedName>
</protein>
<keyword evidence="2 5" id="KW-0812">Transmembrane</keyword>
<feature type="transmembrane region" description="Helical" evidence="5">
    <location>
        <begin position="137"/>
        <end position="155"/>
    </location>
</feature>
<reference evidence="6 7" key="1">
    <citation type="submission" date="2019-07" db="EMBL/GenBank/DDBJ databases">
        <title>Genomics analysis of Aphanomyces spp. identifies a new class of oomycete effector associated with host adaptation.</title>
        <authorList>
            <person name="Gaulin E."/>
        </authorList>
    </citation>
    <scope>NUCLEOTIDE SEQUENCE [LARGE SCALE GENOMIC DNA]</scope>
    <source>
        <strain evidence="6 7">ATCC 201684</strain>
    </source>
</reference>
<dbReference type="Pfam" id="PF07690">
    <property type="entry name" value="MFS_1"/>
    <property type="match status" value="1"/>
</dbReference>
<feature type="transmembrane region" description="Helical" evidence="5">
    <location>
        <begin position="228"/>
        <end position="253"/>
    </location>
</feature>
<feature type="transmembrane region" description="Helical" evidence="5">
    <location>
        <begin position="395"/>
        <end position="414"/>
    </location>
</feature>
<feature type="transmembrane region" description="Helical" evidence="5">
    <location>
        <begin position="265"/>
        <end position="285"/>
    </location>
</feature>
<evidence type="ECO:0000313" key="7">
    <source>
        <dbReference type="Proteomes" id="UP000481153"/>
    </source>
</evidence>
<evidence type="ECO:0000256" key="5">
    <source>
        <dbReference type="SAM" id="Phobius"/>
    </source>
</evidence>
<evidence type="ECO:0000256" key="4">
    <source>
        <dbReference type="ARBA" id="ARBA00023136"/>
    </source>
</evidence>